<evidence type="ECO:0000256" key="6">
    <source>
        <dbReference type="SAM" id="SignalP"/>
    </source>
</evidence>
<evidence type="ECO:0000256" key="3">
    <source>
        <dbReference type="ARBA" id="ARBA00022825"/>
    </source>
</evidence>
<sequence>MARAGAKKSGLGTQGAYTLTALLFCLRFLTLQAQDTVPNLLESKREWARGGLRGVLCGRNKLSPKIFGGKIAGPERWPWQAALLLRGRFVCGAVLIDSNWVASAAHCFQRSHKPADYQILLGYNQLSNPSSVSLQKSVHKVFVHPDFDKHHFLGSDITLMQLHIPVKFNSHILPACLPPSSVKPDPAVTCWISGWGMITEEKFLPPPMQLQEAELTLVPIDVCKDYFKPFNNAQPGSKPVGIHEDALCAGDPINDRSICRGDSGGPLVCPVEGIWYLIGLTSWSEECHSPVGPSVFTNVSYFAEWIKKHKQENPAPDPGQAPPAEKPPSLNPDLSRGPVLKPRMTALLTSQFLLLWLILFNAQ</sequence>
<dbReference type="SUPFAM" id="SSF50494">
    <property type="entry name" value="Trypsin-like serine proteases"/>
    <property type="match status" value="1"/>
</dbReference>
<evidence type="ECO:0000256" key="5">
    <source>
        <dbReference type="SAM" id="MobiDB-lite"/>
    </source>
</evidence>
<dbReference type="PANTHER" id="PTHR24252">
    <property type="entry name" value="ACROSIN-RELATED"/>
    <property type="match status" value="1"/>
</dbReference>
<dbReference type="SMART" id="SM00020">
    <property type="entry name" value="Tryp_SPc"/>
    <property type="match status" value="1"/>
</dbReference>
<dbReference type="PANTHER" id="PTHR24252:SF11">
    <property type="entry name" value="ATRIAL NATRIURETIC PEPTIDE-CONVERTING ENZYME ISOFORM X1"/>
    <property type="match status" value="1"/>
</dbReference>
<dbReference type="GO" id="GO:0006508">
    <property type="term" value="P:proteolysis"/>
    <property type="evidence" value="ECO:0007669"/>
    <property type="project" value="UniProtKB-KW"/>
</dbReference>
<keyword evidence="1" id="KW-0645">Protease</keyword>
<dbReference type="AlphaFoldDB" id="A0A8D2JNW8"/>
<dbReference type="GO" id="GO:0004252">
    <property type="term" value="F:serine-type endopeptidase activity"/>
    <property type="evidence" value="ECO:0007669"/>
    <property type="project" value="InterPro"/>
</dbReference>
<keyword evidence="2" id="KW-0378">Hydrolase</keyword>
<name>A0A8D2JNW8_SCIVU</name>
<organism evidence="8 9">
    <name type="scientific">Sciurus vulgaris</name>
    <name type="common">Eurasian red squirrel</name>
    <dbReference type="NCBI Taxonomy" id="55149"/>
    <lineage>
        <taxon>Eukaryota</taxon>
        <taxon>Metazoa</taxon>
        <taxon>Chordata</taxon>
        <taxon>Craniata</taxon>
        <taxon>Vertebrata</taxon>
        <taxon>Euteleostomi</taxon>
        <taxon>Mammalia</taxon>
        <taxon>Eutheria</taxon>
        <taxon>Euarchontoglires</taxon>
        <taxon>Glires</taxon>
        <taxon>Rodentia</taxon>
        <taxon>Sciuromorpha</taxon>
        <taxon>Sciuridae</taxon>
        <taxon>Sciurinae</taxon>
        <taxon>Sciurini</taxon>
        <taxon>Sciurus</taxon>
    </lineage>
</organism>
<keyword evidence="6" id="KW-0732">Signal</keyword>
<dbReference type="GeneTree" id="ENSGT00940000157345"/>
<dbReference type="InterPro" id="IPR033116">
    <property type="entry name" value="TRYPSIN_SER"/>
</dbReference>
<feature type="domain" description="Peptidase S1" evidence="7">
    <location>
        <begin position="66"/>
        <end position="311"/>
    </location>
</feature>
<dbReference type="PROSITE" id="PS00135">
    <property type="entry name" value="TRYPSIN_SER"/>
    <property type="match status" value="1"/>
</dbReference>
<dbReference type="FunFam" id="2.40.10.10:FF:000039">
    <property type="entry name" value="Brain-specific serine protease 4"/>
    <property type="match status" value="1"/>
</dbReference>
<keyword evidence="3" id="KW-0720">Serine protease</keyword>
<feature type="chain" id="PRO_5034275591" description="Peptidase S1 domain-containing protein" evidence="6">
    <location>
        <begin position="34"/>
        <end position="363"/>
    </location>
</feature>
<evidence type="ECO:0000259" key="7">
    <source>
        <dbReference type="PROSITE" id="PS50240"/>
    </source>
</evidence>
<dbReference type="InterPro" id="IPR043504">
    <property type="entry name" value="Peptidase_S1_PA_chymotrypsin"/>
</dbReference>
<protein>
    <recommendedName>
        <fullName evidence="7">Peptidase S1 domain-containing protein</fullName>
    </recommendedName>
</protein>
<evidence type="ECO:0000313" key="9">
    <source>
        <dbReference type="Proteomes" id="UP000694564"/>
    </source>
</evidence>
<accession>A0A8D2JNW8</accession>
<feature type="signal peptide" evidence="6">
    <location>
        <begin position="1"/>
        <end position="33"/>
    </location>
</feature>
<dbReference type="InterPro" id="IPR001314">
    <property type="entry name" value="Peptidase_S1A"/>
</dbReference>
<dbReference type="Ensembl" id="ENSSVLT00005025647.1">
    <property type="protein sequence ID" value="ENSSVLP00005023066.1"/>
    <property type="gene ID" value="ENSSVLG00005018284.1"/>
</dbReference>
<keyword evidence="9" id="KW-1185">Reference proteome</keyword>
<dbReference type="PROSITE" id="PS50240">
    <property type="entry name" value="TRYPSIN_DOM"/>
    <property type="match status" value="1"/>
</dbReference>
<dbReference type="PRINTS" id="PR00722">
    <property type="entry name" value="CHYMOTRYPSIN"/>
</dbReference>
<feature type="compositionally biased region" description="Pro residues" evidence="5">
    <location>
        <begin position="315"/>
        <end position="330"/>
    </location>
</feature>
<dbReference type="Pfam" id="PF00089">
    <property type="entry name" value="Trypsin"/>
    <property type="match status" value="1"/>
</dbReference>
<dbReference type="Gene3D" id="2.40.10.10">
    <property type="entry name" value="Trypsin-like serine proteases"/>
    <property type="match status" value="1"/>
</dbReference>
<keyword evidence="4" id="KW-1015">Disulfide bond</keyword>
<dbReference type="OrthoDB" id="546450at2759"/>
<evidence type="ECO:0000256" key="4">
    <source>
        <dbReference type="ARBA" id="ARBA00023157"/>
    </source>
</evidence>
<reference evidence="8" key="1">
    <citation type="submission" date="2025-08" db="UniProtKB">
        <authorList>
            <consortium name="Ensembl"/>
        </authorList>
    </citation>
    <scope>IDENTIFICATION</scope>
</reference>
<reference evidence="8" key="2">
    <citation type="submission" date="2025-09" db="UniProtKB">
        <authorList>
            <consortium name="Ensembl"/>
        </authorList>
    </citation>
    <scope>IDENTIFICATION</scope>
</reference>
<evidence type="ECO:0000256" key="1">
    <source>
        <dbReference type="ARBA" id="ARBA00022670"/>
    </source>
</evidence>
<evidence type="ECO:0000256" key="2">
    <source>
        <dbReference type="ARBA" id="ARBA00022801"/>
    </source>
</evidence>
<dbReference type="CDD" id="cd00190">
    <property type="entry name" value="Tryp_SPc"/>
    <property type="match status" value="1"/>
</dbReference>
<dbReference type="InterPro" id="IPR009003">
    <property type="entry name" value="Peptidase_S1_PA"/>
</dbReference>
<dbReference type="Proteomes" id="UP000694564">
    <property type="component" value="Chromosome 3"/>
</dbReference>
<feature type="region of interest" description="Disordered" evidence="5">
    <location>
        <begin position="311"/>
        <end position="335"/>
    </location>
</feature>
<dbReference type="InterPro" id="IPR001254">
    <property type="entry name" value="Trypsin_dom"/>
</dbReference>
<proteinExistence type="predicted"/>
<evidence type="ECO:0000313" key="8">
    <source>
        <dbReference type="Ensembl" id="ENSSVLP00005023066.1"/>
    </source>
</evidence>